<feature type="domain" description="DDE-1" evidence="1">
    <location>
        <begin position="17"/>
        <end position="73"/>
    </location>
</feature>
<evidence type="ECO:0000259" key="1">
    <source>
        <dbReference type="Pfam" id="PF03184"/>
    </source>
</evidence>
<reference evidence="2 3" key="1">
    <citation type="journal article" date="2021" name="Elife">
        <title>Chloroplast acquisition without the gene transfer in kleptoplastic sea slugs, Plakobranchus ocellatus.</title>
        <authorList>
            <person name="Maeda T."/>
            <person name="Takahashi S."/>
            <person name="Yoshida T."/>
            <person name="Shimamura S."/>
            <person name="Takaki Y."/>
            <person name="Nagai Y."/>
            <person name="Toyoda A."/>
            <person name="Suzuki Y."/>
            <person name="Arimoto A."/>
            <person name="Ishii H."/>
            <person name="Satoh N."/>
            <person name="Nishiyama T."/>
            <person name="Hasebe M."/>
            <person name="Maruyama T."/>
            <person name="Minagawa J."/>
            <person name="Obokata J."/>
            <person name="Shigenobu S."/>
        </authorList>
    </citation>
    <scope>NUCLEOTIDE SEQUENCE [LARGE SCALE GENOMIC DNA]</scope>
</reference>
<dbReference type="GO" id="GO:0003676">
    <property type="term" value="F:nucleic acid binding"/>
    <property type="evidence" value="ECO:0007669"/>
    <property type="project" value="InterPro"/>
</dbReference>
<accession>A0AAV3Y281</accession>
<comment type="caution">
    <text evidence="2">The sequence shown here is derived from an EMBL/GenBank/DDBJ whole genome shotgun (WGS) entry which is preliminary data.</text>
</comment>
<dbReference type="AlphaFoldDB" id="A0AAV3Y281"/>
<evidence type="ECO:0000313" key="2">
    <source>
        <dbReference type="EMBL" id="GFN81320.1"/>
    </source>
</evidence>
<dbReference type="EMBL" id="BLXT01000921">
    <property type="protein sequence ID" value="GFN81320.1"/>
    <property type="molecule type" value="Genomic_DNA"/>
</dbReference>
<protein>
    <submittedName>
        <fullName evidence="2">Jerky protein</fullName>
    </submittedName>
</protein>
<proteinExistence type="predicted"/>
<dbReference type="InterPro" id="IPR004875">
    <property type="entry name" value="DDE_SF_endonuclease_dom"/>
</dbReference>
<dbReference type="Pfam" id="PF03184">
    <property type="entry name" value="DDE_1"/>
    <property type="match status" value="1"/>
</dbReference>
<name>A0AAV3Y281_9GAST</name>
<dbReference type="Proteomes" id="UP000735302">
    <property type="component" value="Unassembled WGS sequence"/>
</dbReference>
<sequence length="114" mass="12718">MTGSYRSLYHSIQLADLLLIFDGHSSHMNIATVQEAPKNNVMILKLPSNSTHIFQPLDIAVYGPAKIEWEAILIKFACQNLVTALNMNFSPVFWQVYGSQAASAPTMSRLAFEM</sequence>
<evidence type="ECO:0000313" key="3">
    <source>
        <dbReference type="Proteomes" id="UP000735302"/>
    </source>
</evidence>
<keyword evidence="3" id="KW-1185">Reference proteome</keyword>
<gene>
    <name evidence="2" type="ORF">PoB_000782600</name>
</gene>
<organism evidence="2 3">
    <name type="scientific">Plakobranchus ocellatus</name>
    <dbReference type="NCBI Taxonomy" id="259542"/>
    <lineage>
        <taxon>Eukaryota</taxon>
        <taxon>Metazoa</taxon>
        <taxon>Spiralia</taxon>
        <taxon>Lophotrochozoa</taxon>
        <taxon>Mollusca</taxon>
        <taxon>Gastropoda</taxon>
        <taxon>Heterobranchia</taxon>
        <taxon>Euthyneura</taxon>
        <taxon>Panpulmonata</taxon>
        <taxon>Sacoglossa</taxon>
        <taxon>Placobranchoidea</taxon>
        <taxon>Plakobranchidae</taxon>
        <taxon>Plakobranchus</taxon>
    </lineage>
</organism>